<keyword evidence="2" id="KW-1185">Reference proteome</keyword>
<sequence length="76" mass="7768">FVDQDEPSLGMSPPVAAATYTMLLSLAARSAAVVIAEQGLPPGLDGRTPVVVPVVVHQLRRGSVVFSGEPAELTAG</sequence>
<dbReference type="AlphaFoldDB" id="A0A939JJ73"/>
<organism evidence="1 2">
    <name type="scientific">Streptomyces beijiangensis</name>
    <dbReference type="NCBI Taxonomy" id="163361"/>
    <lineage>
        <taxon>Bacteria</taxon>
        <taxon>Bacillati</taxon>
        <taxon>Actinomycetota</taxon>
        <taxon>Actinomycetes</taxon>
        <taxon>Kitasatosporales</taxon>
        <taxon>Streptomycetaceae</taxon>
        <taxon>Streptomyces</taxon>
    </lineage>
</organism>
<gene>
    <name evidence="1" type="ORF">J0695_40760</name>
</gene>
<comment type="caution">
    <text evidence="1">The sequence shown here is derived from an EMBL/GenBank/DDBJ whole genome shotgun (WGS) entry which is preliminary data.</text>
</comment>
<reference evidence="1" key="1">
    <citation type="submission" date="2021-03" db="EMBL/GenBank/DDBJ databases">
        <title>Streptomyces poriferae sp. nov., a novel marine sponge-derived Actinobacteria species with anti-MRSA activity.</title>
        <authorList>
            <person name="Sandoval-Powers M."/>
            <person name="Kralova S."/>
            <person name="Nguyen G.-S."/>
            <person name="Fawwal D."/>
            <person name="Degnes K."/>
            <person name="Klinkenberg G."/>
            <person name="Sletta H."/>
            <person name="Wentzel A."/>
            <person name="Liles M.R."/>
        </authorList>
    </citation>
    <scope>NUCLEOTIDE SEQUENCE</scope>
    <source>
        <strain evidence="1">DSM 41794</strain>
    </source>
</reference>
<protein>
    <submittedName>
        <fullName evidence="1">Uncharacterized protein</fullName>
    </submittedName>
</protein>
<dbReference type="EMBL" id="JAFLRJ010001108">
    <property type="protein sequence ID" value="MBO0518011.1"/>
    <property type="molecule type" value="Genomic_DNA"/>
</dbReference>
<evidence type="ECO:0000313" key="2">
    <source>
        <dbReference type="Proteomes" id="UP000664167"/>
    </source>
</evidence>
<proteinExistence type="predicted"/>
<evidence type="ECO:0000313" key="1">
    <source>
        <dbReference type="EMBL" id="MBO0518011.1"/>
    </source>
</evidence>
<name>A0A939JJ73_9ACTN</name>
<feature type="non-terminal residue" evidence="1">
    <location>
        <position position="1"/>
    </location>
</feature>
<accession>A0A939JJ73</accession>
<dbReference type="Proteomes" id="UP000664167">
    <property type="component" value="Unassembled WGS sequence"/>
</dbReference>